<reference evidence="2 4" key="1">
    <citation type="submission" date="2012-06" db="EMBL/GenBank/DDBJ databases">
        <title>Draft genome sequence of Lactobacillus gigeriorum CRBIP 24.85T, isolated from chicken crop.</title>
        <authorList>
            <person name="Cousin S."/>
            <person name="Ma L."/>
            <person name="Creno S."/>
            <person name="Clermont D."/>
            <person name="Loux V."/>
            <person name="Bizet C."/>
            <person name="Bouchier C."/>
        </authorList>
    </citation>
    <scope>NUCLEOTIDE SEQUENCE [LARGE SCALE GENOMIC DNA]</scope>
    <source>
        <strain evidence="4">CRBIP 24.85T</strain>
        <strain evidence="2">Type strain: CRBIP 24.85</strain>
    </source>
</reference>
<keyword evidence="5" id="KW-1185">Reference proteome</keyword>
<accession>I7KP70</accession>
<dbReference type="STRING" id="1423751.FC38_GL000006"/>
<dbReference type="Pfam" id="PF08861">
    <property type="entry name" value="DUF1828"/>
    <property type="match status" value="1"/>
</dbReference>
<evidence type="ECO:0000259" key="1">
    <source>
        <dbReference type="Pfam" id="PF08861"/>
    </source>
</evidence>
<dbReference type="OrthoDB" id="2308164at2"/>
<dbReference type="PATRIC" id="fig|1423751.3.peg.6"/>
<evidence type="ECO:0000313" key="3">
    <source>
        <dbReference type="EMBL" id="KRN14715.1"/>
    </source>
</evidence>
<dbReference type="AlphaFoldDB" id="I7KP70"/>
<dbReference type="Proteomes" id="UP000051521">
    <property type="component" value="Unassembled WGS sequence"/>
</dbReference>
<evidence type="ECO:0000313" key="4">
    <source>
        <dbReference type="Proteomes" id="UP000009326"/>
    </source>
</evidence>
<gene>
    <name evidence="2" type="ORF">BN52_03180</name>
    <name evidence="3" type="ORF">FC38_GL000006</name>
</gene>
<feature type="domain" description="DUF1828" evidence="1">
    <location>
        <begin position="35"/>
        <end position="119"/>
    </location>
</feature>
<dbReference type="RefSeq" id="WP_008473331.1">
    <property type="nucleotide sequence ID" value="NZ_AYZO01000001.1"/>
</dbReference>
<organism evidence="2 4">
    <name type="scientific">Lactobacillus gigeriorum DSM 23908 = CRBIP 24.85</name>
    <dbReference type="NCBI Taxonomy" id="1423751"/>
    <lineage>
        <taxon>Bacteria</taxon>
        <taxon>Bacillati</taxon>
        <taxon>Bacillota</taxon>
        <taxon>Bacilli</taxon>
        <taxon>Lactobacillales</taxon>
        <taxon>Lactobacillaceae</taxon>
        <taxon>Lactobacillus</taxon>
    </lineage>
</organism>
<dbReference type="EMBL" id="AYZO01000001">
    <property type="protein sequence ID" value="KRN14715.1"/>
    <property type="molecule type" value="Genomic_DNA"/>
</dbReference>
<dbReference type="Proteomes" id="UP000009326">
    <property type="component" value="Unassembled WGS sequence"/>
</dbReference>
<dbReference type="EMBL" id="CAKC01000059">
    <property type="protein sequence ID" value="CCI87174.1"/>
    <property type="molecule type" value="Genomic_DNA"/>
</dbReference>
<protein>
    <recommendedName>
        <fullName evidence="1">DUF1828 domain-containing protein</fullName>
    </recommendedName>
</protein>
<proteinExistence type="predicted"/>
<name>I7KP70_9LACO</name>
<dbReference type="InterPro" id="IPR014960">
    <property type="entry name" value="DUF1828"/>
</dbReference>
<evidence type="ECO:0000313" key="5">
    <source>
        <dbReference type="Proteomes" id="UP000051521"/>
    </source>
</evidence>
<sequence length="123" mass="14139">MDLEKLMDETQQWVLRNMDVLSMPDNTIEVATFQIDSFGDTIYCFVEEKDGYYRVSDDGRMLFKLDPGQTNQELYETAAEIAVNSGYYFDEDVCEIYAEVEEDDVANAVMRLAQLQLAISYLG</sequence>
<reference evidence="3 5" key="2">
    <citation type="journal article" date="2015" name="Genome Announc.">
        <title>Expanding the biotechnology potential of lactobacilli through comparative genomics of 213 strains and associated genera.</title>
        <authorList>
            <person name="Sun Z."/>
            <person name="Harris H.M."/>
            <person name="McCann A."/>
            <person name="Guo C."/>
            <person name="Argimon S."/>
            <person name="Zhang W."/>
            <person name="Yang X."/>
            <person name="Jeffery I.B."/>
            <person name="Cooney J.C."/>
            <person name="Kagawa T.F."/>
            <person name="Liu W."/>
            <person name="Song Y."/>
            <person name="Salvetti E."/>
            <person name="Wrobel A."/>
            <person name="Rasinkangas P."/>
            <person name="Parkhill J."/>
            <person name="Rea M.C."/>
            <person name="O'Sullivan O."/>
            <person name="Ritari J."/>
            <person name="Douillard F.P."/>
            <person name="Paul Ross R."/>
            <person name="Yang R."/>
            <person name="Briner A.E."/>
            <person name="Felis G.E."/>
            <person name="de Vos W.M."/>
            <person name="Barrangou R."/>
            <person name="Klaenhammer T.R."/>
            <person name="Caufield P.W."/>
            <person name="Cui Y."/>
            <person name="Zhang H."/>
            <person name="O'Toole P.W."/>
        </authorList>
    </citation>
    <scope>NUCLEOTIDE SEQUENCE [LARGE SCALE GENOMIC DNA]</scope>
    <source>
        <strain evidence="3 5">DSM 23908</strain>
    </source>
</reference>
<comment type="caution">
    <text evidence="2">The sequence shown here is derived from an EMBL/GenBank/DDBJ whole genome shotgun (WGS) entry which is preliminary data.</text>
</comment>
<evidence type="ECO:0000313" key="2">
    <source>
        <dbReference type="EMBL" id="CCI87174.1"/>
    </source>
</evidence>